<sequence>MVELADWGDLLGNIPEDGSNFDESMVDVDNGYFTDDDNQFELDDATHTQARHMRQEWSTREGELSSDIPSEIAIENGPQNTEIPQPEPELDIDQLQAPELLKQEKLVYISFDIETGGEYCGIVQISAQIFRVTNHNSTFESNIEPEIFDEYVKPPDDAI</sequence>
<organism evidence="1 2">
    <name type="scientific">Chaetoceros tenuissimus</name>
    <dbReference type="NCBI Taxonomy" id="426638"/>
    <lineage>
        <taxon>Eukaryota</taxon>
        <taxon>Sar</taxon>
        <taxon>Stramenopiles</taxon>
        <taxon>Ochrophyta</taxon>
        <taxon>Bacillariophyta</taxon>
        <taxon>Coscinodiscophyceae</taxon>
        <taxon>Chaetocerotophycidae</taxon>
        <taxon>Chaetocerotales</taxon>
        <taxon>Chaetocerotaceae</taxon>
        <taxon>Chaetoceros</taxon>
    </lineage>
</organism>
<accession>A0AAD3CR13</accession>
<proteinExistence type="predicted"/>
<dbReference type="Proteomes" id="UP001054902">
    <property type="component" value="Unassembled WGS sequence"/>
</dbReference>
<gene>
    <name evidence="1" type="ORF">CTEN210_06705</name>
</gene>
<evidence type="ECO:0000313" key="2">
    <source>
        <dbReference type="Proteomes" id="UP001054902"/>
    </source>
</evidence>
<comment type="caution">
    <text evidence="1">The sequence shown here is derived from an EMBL/GenBank/DDBJ whole genome shotgun (WGS) entry which is preliminary data.</text>
</comment>
<dbReference type="AlphaFoldDB" id="A0AAD3CR13"/>
<keyword evidence="2" id="KW-1185">Reference proteome</keyword>
<reference evidence="1 2" key="1">
    <citation type="journal article" date="2021" name="Sci. Rep.">
        <title>The genome of the diatom Chaetoceros tenuissimus carries an ancient integrated fragment of an extant virus.</title>
        <authorList>
            <person name="Hongo Y."/>
            <person name="Kimura K."/>
            <person name="Takaki Y."/>
            <person name="Yoshida Y."/>
            <person name="Baba S."/>
            <person name="Kobayashi G."/>
            <person name="Nagasaki K."/>
            <person name="Hano T."/>
            <person name="Tomaru Y."/>
        </authorList>
    </citation>
    <scope>NUCLEOTIDE SEQUENCE [LARGE SCALE GENOMIC DNA]</scope>
    <source>
        <strain evidence="1 2">NIES-3715</strain>
    </source>
</reference>
<dbReference type="EMBL" id="BLLK01000038">
    <property type="protein sequence ID" value="GFH50229.1"/>
    <property type="molecule type" value="Genomic_DNA"/>
</dbReference>
<evidence type="ECO:0000313" key="1">
    <source>
        <dbReference type="EMBL" id="GFH50229.1"/>
    </source>
</evidence>
<protein>
    <submittedName>
        <fullName evidence="1">Uncharacterized protein</fullName>
    </submittedName>
</protein>
<name>A0AAD3CR13_9STRA</name>